<dbReference type="GO" id="GO:0006338">
    <property type="term" value="P:chromatin remodeling"/>
    <property type="evidence" value="ECO:0007669"/>
    <property type="project" value="InterPro"/>
</dbReference>
<dbReference type="Proteomes" id="UP000664859">
    <property type="component" value="Unassembled WGS sequence"/>
</dbReference>
<feature type="compositionally biased region" description="Low complexity" evidence="1">
    <location>
        <begin position="146"/>
        <end position="156"/>
    </location>
</feature>
<dbReference type="AlphaFoldDB" id="A0A835YTF3"/>
<feature type="region of interest" description="Disordered" evidence="1">
    <location>
        <begin position="1"/>
        <end position="246"/>
    </location>
</feature>
<dbReference type="EMBL" id="JAFCMP010000401">
    <property type="protein sequence ID" value="KAG5180358.1"/>
    <property type="molecule type" value="Genomic_DNA"/>
</dbReference>
<dbReference type="Pfam" id="PF04855">
    <property type="entry name" value="SNF5"/>
    <property type="match status" value="1"/>
</dbReference>
<accession>A0A835YTF3</accession>
<feature type="region of interest" description="Disordered" evidence="1">
    <location>
        <begin position="293"/>
        <end position="323"/>
    </location>
</feature>
<proteinExistence type="predicted"/>
<feature type="compositionally biased region" description="Low complexity" evidence="1">
    <location>
        <begin position="196"/>
        <end position="228"/>
    </location>
</feature>
<feature type="compositionally biased region" description="Basic and acidic residues" evidence="1">
    <location>
        <begin position="943"/>
        <end position="963"/>
    </location>
</feature>
<gene>
    <name evidence="2" type="ORF">JKP88DRAFT_264000</name>
</gene>
<dbReference type="GO" id="GO:0000228">
    <property type="term" value="C:nuclear chromosome"/>
    <property type="evidence" value="ECO:0007669"/>
    <property type="project" value="InterPro"/>
</dbReference>
<feature type="compositionally biased region" description="Polar residues" evidence="1">
    <location>
        <begin position="164"/>
        <end position="180"/>
    </location>
</feature>
<feature type="region of interest" description="Disordered" evidence="1">
    <location>
        <begin position="682"/>
        <end position="724"/>
    </location>
</feature>
<feature type="region of interest" description="Disordered" evidence="1">
    <location>
        <begin position="356"/>
        <end position="381"/>
    </location>
</feature>
<dbReference type="OrthoDB" id="10258327at2759"/>
<evidence type="ECO:0000256" key="1">
    <source>
        <dbReference type="SAM" id="MobiDB-lite"/>
    </source>
</evidence>
<feature type="region of interest" description="Disordered" evidence="1">
    <location>
        <begin position="943"/>
        <end position="969"/>
    </location>
</feature>
<feature type="compositionally biased region" description="Low complexity" evidence="1">
    <location>
        <begin position="85"/>
        <end position="99"/>
    </location>
</feature>
<name>A0A835YTF3_9STRA</name>
<reference evidence="2" key="1">
    <citation type="submission" date="2021-02" db="EMBL/GenBank/DDBJ databases">
        <title>First Annotated Genome of the Yellow-green Alga Tribonema minus.</title>
        <authorList>
            <person name="Mahan K.M."/>
        </authorList>
    </citation>
    <scope>NUCLEOTIDE SEQUENCE</scope>
    <source>
        <strain evidence="2">UTEX B ZZ1240</strain>
    </source>
</reference>
<feature type="compositionally biased region" description="Basic and acidic residues" evidence="1">
    <location>
        <begin position="186"/>
        <end position="195"/>
    </location>
</feature>
<evidence type="ECO:0000313" key="3">
    <source>
        <dbReference type="Proteomes" id="UP000664859"/>
    </source>
</evidence>
<sequence length="991" mass="98554">MGTEGARASVTAAASSAPAGDTAASSEPPAAAAEPGDAPATTTNNLTSPTPTSVHSPPTVTETGHEPCAATSEPAVPATNNHLPSAHGHSKASAASAGEPGAGMPPPGSQLEAQQSSADIEAARADAAGCYGITSSQWRRLRARPSRSSSSRCAQHSGRRRSSTQRNGLNSIATSNSSTNGRRGYRRGEPGERVGEAPAPAGVIAAVSGAPAGSGAAASDAAASSSSARLADAEQPPPVAAHGGEGVAATVRSDAEEAAVAAMRAMLGAIETQNVAADGNAIAAAAQLQLAGSGGGDASAVATGTERTPYSSGGGGPDAPVPVDIAPADTSLATGGAIHAHSVGAAAAGNGGTPLAAPAGGGDSSAAAAPPLPPLAEPSGDVAAVPAANGVIAQQQQADMDMTSAEAPQPSAPAAAEAAITAPPAQALPPAAPPAVQQRAAPDEEPDVYDPYTPLEDDESAAAAAAEAEAPAAAARAATCAALAPPRAAAQLVLSGAPRAALLPVRIDLRSEGGLRYVDSLLWDAADAALSPEAFAAATAADLALPRKLEAPLARAIRAQVVTAQATLPVWSGSSGAAAMYPAGEALVPIELELRLGAVLYRDKFEWDMNEPLNSPEAFAARTVADLALPQPMEPAIALALREQLANYRQLTRSARAVRLVDEAIVAPAAVAAAAAAADAVKAEQRPPGSPPAKRLRTLPPLSPGHRIRSAADGDSGARISLLTPRDQMELRSGAWRALRPSGGGSGGGGGAPHPLLPQRTAPYHLGLRPQFTAPSAARHHVTVQLMTAPSCEEFRVLSLPQAAKPLSSLRCRTRIVHAAAAPVERCTTGGGGAVAARAAATAASAKAAAAAAAAATVLDIGIGKATDMAEAEGGGGLPFGTNPHGADLAGVSLAPRPPPDVSHLRGLPLQQQLAALAHLMVLPLQRVIPGAGGAPPMLVLEKDEPARRRGRRSHADMVRKQEEDDQQAALQSLGYAVQLVPKAAPPAGPR</sequence>
<comment type="caution">
    <text evidence="2">The sequence shown here is derived from an EMBL/GenBank/DDBJ whole genome shotgun (WGS) entry which is preliminary data.</text>
</comment>
<feature type="region of interest" description="Disordered" evidence="1">
    <location>
        <begin position="395"/>
        <end position="467"/>
    </location>
</feature>
<organism evidence="2 3">
    <name type="scientific">Tribonema minus</name>
    <dbReference type="NCBI Taxonomy" id="303371"/>
    <lineage>
        <taxon>Eukaryota</taxon>
        <taxon>Sar</taxon>
        <taxon>Stramenopiles</taxon>
        <taxon>Ochrophyta</taxon>
        <taxon>PX clade</taxon>
        <taxon>Xanthophyceae</taxon>
        <taxon>Tribonematales</taxon>
        <taxon>Tribonemataceae</taxon>
        <taxon>Tribonema</taxon>
    </lineage>
</organism>
<evidence type="ECO:0000313" key="2">
    <source>
        <dbReference type="EMBL" id="KAG5180358.1"/>
    </source>
</evidence>
<feature type="compositionally biased region" description="Low complexity" evidence="1">
    <location>
        <begin position="1"/>
        <end position="62"/>
    </location>
</feature>
<feature type="compositionally biased region" description="Low complexity" evidence="1">
    <location>
        <begin position="405"/>
        <end position="425"/>
    </location>
</feature>
<feature type="compositionally biased region" description="Low complexity" evidence="1">
    <location>
        <begin position="356"/>
        <end position="369"/>
    </location>
</feature>
<keyword evidence="3" id="KW-1185">Reference proteome</keyword>
<protein>
    <submittedName>
        <fullName evidence="2">Uncharacterized protein</fullName>
    </submittedName>
</protein>
<dbReference type="InterPro" id="IPR006939">
    <property type="entry name" value="SNF5"/>
</dbReference>